<dbReference type="InterPro" id="IPR016181">
    <property type="entry name" value="Acyl_CoA_acyltransferase"/>
</dbReference>
<keyword evidence="2 6" id="KW-0808">Transferase</keyword>
<evidence type="ECO:0000256" key="4">
    <source>
        <dbReference type="SAM" id="MobiDB-lite"/>
    </source>
</evidence>
<proteinExistence type="inferred from homology"/>
<comment type="similarity">
    <text evidence="1">Belongs to the acetyltransferase family. GNAT subfamily.</text>
</comment>
<dbReference type="GO" id="GO:0008080">
    <property type="term" value="F:N-acetyltransferase activity"/>
    <property type="evidence" value="ECO:0007669"/>
    <property type="project" value="InterPro"/>
</dbReference>
<evidence type="ECO:0000259" key="5">
    <source>
        <dbReference type="Pfam" id="PF13302"/>
    </source>
</evidence>
<dbReference type="PANTHER" id="PTHR13256:SF16">
    <property type="entry name" value="ALPHA_BETA-TUBULIN-N-ACETYLTRANSFERASE 9"/>
    <property type="match status" value="1"/>
</dbReference>
<evidence type="ECO:0000313" key="7">
    <source>
        <dbReference type="Proteomes" id="UP000283841"/>
    </source>
</evidence>
<dbReference type="SUPFAM" id="SSF55729">
    <property type="entry name" value="Acyl-CoA N-acyltransferases (Nat)"/>
    <property type="match status" value="1"/>
</dbReference>
<reference evidence="6 7" key="1">
    <citation type="journal article" date="2018" name="Front. Microbiol.">
        <title>Genomic and genetic insights into a cosmopolitan fungus, Paecilomyces variotii (Eurotiales).</title>
        <authorList>
            <person name="Urquhart A.S."/>
            <person name="Mondo S.J."/>
            <person name="Makela M.R."/>
            <person name="Hane J.K."/>
            <person name="Wiebenga A."/>
            <person name="He G."/>
            <person name="Mihaltcheva S."/>
            <person name="Pangilinan J."/>
            <person name="Lipzen A."/>
            <person name="Barry K."/>
            <person name="de Vries R.P."/>
            <person name="Grigoriev I.V."/>
            <person name="Idnurm A."/>
        </authorList>
    </citation>
    <scope>NUCLEOTIDE SEQUENCE [LARGE SCALE GENOMIC DNA]</scope>
    <source>
        <strain evidence="6 7">CBS 101075</strain>
    </source>
</reference>
<dbReference type="PANTHER" id="PTHR13256">
    <property type="entry name" value="N-ACETYLTRANSFERASE 9"/>
    <property type="match status" value="1"/>
</dbReference>
<accession>A0A443I2F1</accession>
<organism evidence="6 7">
    <name type="scientific">Byssochlamys spectabilis</name>
    <name type="common">Paecilomyces variotii</name>
    <dbReference type="NCBI Taxonomy" id="264951"/>
    <lineage>
        <taxon>Eukaryota</taxon>
        <taxon>Fungi</taxon>
        <taxon>Dikarya</taxon>
        <taxon>Ascomycota</taxon>
        <taxon>Pezizomycotina</taxon>
        <taxon>Eurotiomycetes</taxon>
        <taxon>Eurotiomycetidae</taxon>
        <taxon>Eurotiales</taxon>
        <taxon>Thermoascaceae</taxon>
        <taxon>Paecilomyces</taxon>
    </lineage>
</organism>
<feature type="region of interest" description="Disordered" evidence="4">
    <location>
        <begin position="75"/>
        <end position="94"/>
    </location>
</feature>
<evidence type="ECO:0000256" key="3">
    <source>
        <dbReference type="ARBA" id="ARBA00023315"/>
    </source>
</evidence>
<feature type="domain" description="N-acetyltransferase" evidence="5">
    <location>
        <begin position="14"/>
        <end position="200"/>
    </location>
</feature>
<dbReference type="GeneID" id="39594981"/>
<dbReference type="InterPro" id="IPR039135">
    <property type="entry name" value="NAT9-like"/>
</dbReference>
<gene>
    <name evidence="6" type="ORF">C8Q69DRAFT_163960</name>
</gene>
<dbReference type="STRING" id="264951.A0A443I2F1"/>
<sequence length="247" mass="27878">MLINADTAISTSSVLLVPYSECHVPKYHEWMKDPEIQEATASEPLTLEEEYSMQQSWRNDADKLTFIVCSPLSESSRNEHEQARGASHLTEQDDAPGKMVGDINLFLRVDDGEEGESEPQIIGEIELMIAEKENQRKGFGRASLLTFMKYIVDHEAEILEEFLASEPDSLAKIKKPWKFVCLSVKIGQTNARSLALFESLLFQKVTAEPNYFGEFELRRTALDQGSIDGSLAKYGISGFTEVRYRSQ</sequence>
<dbReference type="AlphaFoldDB" id="A0A443I2F1"/>
<name>A0A443I2F1_BYSSP</name>
<dbReference type="Gene3D" id="3.40.630.30">
    <property type="match status" value="1"/>
</dbReference>
<keyword evidence="7" id="KW-1185">Reference proteome</keyword>
<protein>
    <submittedName>
        <fullName evidence="6">N-acetyltransferase</fullName>
    </submittedName>
</protein>
<comment type="caution">
    <text evidence="6">The sequence shown here is derived from an EMBL/GenBank/DDBJ whole genome shotgun (WGS) entry which is preliminary data.</text>
</comment>
<dbReference type="VEuPathDB" id="FungiDB:C8Q69DRAFT_163960"/>
<dbReference type="InterPro" id="IPR000182">
    <property type="entry name" value="GNAT_dom"/>
</dbReference>
<dbReference type="EMBL" id="RCNU01000002">
    <property type="protein sequence ID" value="RWQ98243.1"/>
    <property type="molecule type" value="Genomic_DNA"/>
</dbReference>
<evidence type="ECO:0000256" key="2">
    <source>
        <dbReference type="ARBA" id="ARBA00022679"/>
    </source>
</evidence>
<dbReference type="Pfam" id="PF13302">
    <property type="entry name" value="Acetyltransf_3"/>
    <property type="match status" value="1"/>
</dbReference>
<evidence type="ECO:0000256" key="1">
    <source>
        <dbReference type="ARBA" id="ARBA00009342"/>
    </source>
</evidence>
<dbReference type="RefSeq" id="XP_028487888.1">
    <property type="nucleotide sequence ID" value="XM_028625704.1"/>
</dbReference>
<dbReference type="Proteomes" id="UP000283841">
    <property type="component" value="Unassembled WGS sequence"/>
</dbReference>
<evidence type="ECO:0000313" key="6">
    <source>
        <dbReference type="EMBL" id="RWQ98243.1"/>
    </source>
</evidence>
<keyword evidence="3" id="KW-0012">Acyltransferase</keyword>